<feature type="domain" description="Ubiquitin-like modifier-activating enzyme Atg7 N-terminal" evidence="10">
    <location>
        <begin position="2"/>
        <end position="322"/>
    </location>
</feature>
<organism evidence="11 12">
    <name type="scientific">Ascobolus immersus RN42</name>
    <dbReference type="NCBI Taxonomy" id="1160509"/>
    <lineage>
        <taxon>Eukaryota</taxon>
        <taxon>Fungi</taxon>
        <taxon>Dikarya</taxon>
        <taxon>Ascomycota</taxon>
        <taxon>Pezizomycotina</taxon>
        <taxon>Pezizomycetes</taxon>
        <taxon>Pezizales</taxon>
        <taxon>Ascobolaceae</taxon>
        <taxon>Ascobolus</taxon>
    </lineage>
</organism>
<keyword evidence="7" id="KW-0963">Cytoplasm</keyword>
<dbReference type="Gene3D" id="3.40.140.100">
    <property type="entry name" value="Ubiquitin-like modifier-activating enzyme ATG7 C-terminal domain"/>
    <property type="match status" value="1"/>
</dbReference>
<dbReference type="SUPFAM" id="SSF69572">
    <property type="entry name" value="Activating enzymes of the ubiquitin-like proteins"/>
    <property type="match status" value="1"/>
</dbReference>
<dbReference type="Proteomes" id="UP000275078">
    <property type="component" value="Unassembled WGS sequence"/>
</dbReference>
<evidence type="ECO:0000259" key="10">
    <source>
        <dbReference type="Pfam" id="PF16420"/>
    </source>
</evidence>
<comment type="subunit">
    <text evidence="7">Homodimer.</text>
</comment>
<sequence length="679" mass="74484">MLRFDQFTSFVDVGFYNALATLKIDVAKLDDSARPLFGRYSIPLGKSGDVGRLELPATALTNNAAGSPNVYLSEGILKNLNTIEDFNTLDRAGLVRDTTQKLWDAILDGTIYDQPSLLAQFIVLTFADLKKFKFTTLVGFPAFASSVPWQIEGEIEHLNKDPTANELLTAIQAWRNSVDWTQHAFFIAKKLADDSWKVGSLREYEEGFSKGGDVADMLLGFVDPSSYAEYPGWVLRNLLMLVRKRWGLQRLRVLSLRDSVPFAPGSASRSLIFNVTTALADGDASAALENLTLGDELPKTVAGWEKKNGKMAIKVANLGTSMDPNQLASSAVDLNLKLIKWRLVPELDLDGIKNTKCLLLGAGTLGSYVSRILLAWGVRKITFIDNATISYSNPVRQPLFTLNDCIGGKTGKAVRAAEALKEIFPGVDSAGVEMSVPMIGHPIINESVTKENYERLEQLIDEHDVIFLLMDTRESRWLPTVMGKAKSKIVLTAALGFDSYVVMRHGVTSLAEDPETLGCYFCNDVVAPADSMKDQTLDQQCTVTRPGLAPAASSKLVEILAALLQHPLKGRALGGLEGSDHNEGLLGFVPHTIRGFLSSWKDMLIRGKAYDCCSACSDRVVDAYKQDGWEFVKKALADRSYVEEISGLAQMKRDAETGGWDEGDEDELWGSDGDAEDMI</sequence>
<keyword evidence="3 7" id="KW-0813">Transport</keyword>
<dbReference type="InterPro" id="IPR045886">
    <property type="entry name" value="ThiF/MoeB/HesA"/>
</dbReference>
<feature type="compositionally biased region" description="Acidic residues" evidence="8">
    <location>
        <begin position="659"/>
        <end position="679"/>
    </location>
</feature>
<dbReference type="InterPro" id="IPR032197">
    <property type="entry name" value="Atg7_N"/>
</dbReference>
<dbReference type="EMBL" id="ML119696">
    <property type="protein sequence ID" value="RPA79655.1"/>
    <property type="molecule type" value="Genomic_DNA"/>
</dbReference>
<feature type="active site" description="Glycyl thioester intermediate" evidence="6">
    <location>
        <position position="541"/>
    </location>
</feature>
<evidence type="ECO:0000259" key="9">
    <source>
        <dbReference type="Pfam" id="PF00899"/>
    </source>
</evidence>
<dbReference type="Gene3D" id="3.40.140.70">
    <property type="entry name" value="Ubiquitin-like modifier-activating enzyme ATG7 N-terminal domain"/>
    <property type="match status" value="1"/>
</dbReference>
<dbReference type="Pfam" id="PF16420">
    <property type="entry name" value="ATG7_N"/>
    <property type="match status" value="1"/>
</dbReference>
<proteinExistence type="inferred from homology"/>
<comment type="similarity">
    <text evidence="1 7">Belongs to the ATG7 family.</text>
</comment>
<dbReference type="GO" id="GO:0019778">
    <property type="term" value="F:Atg12 activating enzyme activity"/>
    <property type="evidence" value="ECO:0007669"/>
    <property type="project" value="TreeGrafter"/>
</dbReference>
<dbReference type="GO" id="GO:0034727">
    <property type="term" value="P:piecemeal microautophagy of the nucleus"/>
    <property type="evidence" value="ECO:0007669"/>
    <property type="project" value="TreeGrafter"/>
</dbReference>
<keyword evidence="5 7" id="KW-0072">Autophagy</keyword>
<evidence type="ECO:0000256" key="3">
    <source>
        <dbReference type="ARBA" id="ARBA00022448"/>
    </source>
</evidence>
<name>A0A3N4I0L8_ASCIM</name>
<dbReference type="FunFam" id="3.40.50.720:FF:000243">
    <property type="entry name" value="Ubiquitin-like modifier-activating enzyme ATG7"/>
    <property type="match status" value="1"/>
</dbReference>
<evidence type="ECO:0000256" key="4">
    <source>
        <dbReference type="ARBA" id="ARBA00022927"/>
    </source>
</evidence>
<dbReference type="GO" id="GO:0006995">
    <property type="term" value="P:cellular response to nitrogen starvation"/>
    <property type="evidence" value="ECO:0007669"/>
    <property type="project" value="TreeGrafter"/>
</dbReference>
<dbReference type="InterPro" id="IPR042523">
    <property type="entry name" value="Atg7_N_2"/>
</dbReference>
<dbReference type="OrthoDB" id="338614at2759"/>
<accession>A0A3N4I0L8</accession>
<evidence type="ECO:0000256" key="5">
    <source>
        <dbReference type="ARBA" id="ARBA00023006"/>
    </source>
</evidence>
<dbReference type="PANTHER" id="PTHR10953">
    <property type="entry name" value="UBIQUITIN-ACTIVATING ENZYME E1"/>
    <property type="match status" value="1"/>
</dbReference>
<dbReference type="GO" id="GO:0032446">
    <property type="term" value="P:protein modification by small protein conjugation"/>
    <property type="evidence" value="ECO:0007669"/>
    <property type="project" value="TreeGrafter"/>
</dbReference>
<dbReference type="GO" id="GO:0000407">
    <property type="term" value="C:phagophore assembly site"/>
    <property type="evidence" value="ECO:0007669"/>
    <property type="project" value="UniProtKB-SubCell"/>
</dbReference>
<dbReference type="PANTHER" id="PTHR10953:SF3">
    <property type="entry name" value="UBIQUITIN-LIKE MODIFIER-ACTIVATING ENZYME ATG7"/>
    <property type="match status" value="1"/>
</dbReference>
<dbReference type="GO" id="GO:0000045">
    <property type="term" value="P:autophagosome assembly"/>
    <property type="evidence" value="ECO:0007669"/>
    <property type="project" value="TreeGrafter"/>
</dbReference>
<dbReference type="Pfam" id="PF00899">
    <property type="entry name" value="ThiF"/>
    <property type="match status" value="1"/>
</dbReference>
<comment type="function">
    <text evidence="7">E1-like activating enzyme involved in the 2 ubiquitin-like systems required for cytoplasm to vacuole transport (Cvt) and autophagy. Activates ATG12 for its conjugation with ATG5 and ATG8 for its conjugation with phosphatidylethanolamine. Both systems are needed for the ATG8 association to Cvt vesicles and autophagosomes membranes. Autophagy is essential for maintenance of amino acid levels and protein synthesis under nitrogen starvation. Required for selective autophagic degradation of the nucleus (nucleophagy) as well as for mitophagy which contributes to regulate mitochondrial quantity and quality by eliminating the mitochondria to a basal level to fulfill cellular energy requirements and preventing excess ROS production.</text>
</comment>
<feature type="domain" description="THIF-type NAD/FAD binding fold" evidence="9">
    <location>
        <begin position="339"/>
        <end position="567"/>
    </location>
</feature>
<dbReference type="Gene3D" id="3.40.50.720">
    <property type="entry name" value="NAD(P)-binding Rossmann-like Domain"/>
    <property type="match status" value="1"/>
</dbReference>
<keyword evidence="7" id="KW-0833">Ubl conjugation pathway</keyword>
<evidence type="ECO:0000256" key="6">
    <source>
        <dbReference type="PIRSR" id="PIRSR606285-1"/>
    </source>
</evidence>
<feature type="region of interest" description="Disordered" evidence="8">
    <location>
        <begin position="653"/>
        <end position="679"/>
    </location>
</feature>
<reference evidence="11 12" key="1">
    <citation type="journal article" date="2018" name="Nat. Ecol. Evol.">
        <title>Pezizomycetes genomes reveal the molecular basis of ectomycorrhizal truffle lifestyle.</title>
        <authorList>
            <person name="Murat C."/>
            <person name="Payen T."/>
            <person name="Noel B."/>
            <person name="Kuo A."/>
            <person name="Morin E."/>
            <person name="Chen J."/>
            <person name="Kohler A."/>
            <person name="Krizsan K."/>
            <person name="Balestrini R."/>
            <person name="Da Silva C."/>
            <person name="Montanini B."/>
            <person name="Hainaut M."/>
            <person name="Levati E."/>
            <person name="Barry K.W."/>
            <person name="Belfiori B."/>
            <person name="Cichocki N."/>
            <person name="Clum A."/>
            <person name="Dockter R.B."/>
            <person name="Fauchery L."/>
            <person name="Guy J."/>
            <person name="Iotti M."/>
            <person name="Le Tacon F."/>
            <person name="Lindquist E.A."/>
            <person name="Lipzen A."/>
            <person name="Malagnac F."/>
            <person name="Mello A."/>
            <person name="Molinier V."/>
            <person name="Miyauchi S."/>
            <person name="Poulain J."/>
            <person name="Riccioni C."/>
            <person name="Rubini A."/>
            <person name="Sitrit Y."/>
            <person name="Splivallo R."/>
            <person name="Traeger S."/>
            <person name="Wang M."/>
            <person name="Zifcakova L."/>
            <person name="Wipf D."/>
            <person name="Zambonelli A."/>
            <person name="Paolocci F."/>
            <person name="Nowrousian M."/>
            <person name="Ottonello S."/>
            <person name="Baldrian P."/>
            <person name="Spatafora J.W."/>
            <person name="Henrissat B."/>
            <person name="Nagy L.G."/>
            <person name="Aury J.M."/>
            <person name="Wincker P."/>
            <person name="Grigoriev I.V."/>
            <person name="Bonfante P."/>
            <person name="Martin F.M."/>
        </authorList>
    </citation>
    <scope>NUCLEOTIDE SEQUENCE [LARGE SCALE GENOMIC DNA]</scope>
    <source>
        <strain evidence="11 12">RN42</strain>
    </source>
</reference>
<evidence type="ECO:0000313" key="11">
    <source>
        <dbReference type="EMBL" id="RPA79655.1"/>
    </source>
</evidence>
<dbReference type="GO" id="GO:0019779">
    <property type="term" value="F:Atg8 activating enzyme activity"/>
    <property type="evidence" value="ECO:0007669"/>
    <property type="project" value="TreeGrafter"/>
</dbReference>
<dbReference type="GO" id="GO:0015031">
    <property type="term" value="P:protein transport"/>
    <property type="evidence" value="ECO:0007669"/>
    <property type="project" value="UniProtKB-UniRule"/>
</dbReference>
<keyword evidence="12" id="KW-1185">Reference proteome</keyword>
<dbReference type="InterPro" id="IPR000594">
    <property type="entry name" value="ThiF_NAD_FAD-bd"/>
</dbReference>
<dbReference type="GO" id="GO:0000422">
    <property type="term" value="P:autophagy of mitochondrion"/>
    <property type="evidence" value="ECO:0007669"/>
    <property type="project" value="TreeGrafter"/>
</dbReference>
<dbReference type="STRING" id="1160509.A0A3N4I0L8"/>
<dbReference type="InterPro" id="IPR035985">
    <property type="entry name" value="Ubiquitin-activating_enz"/>
</dbReference>
<comment type="subcellular location">
    <subcellularLocation>
        <location evidence="7">Cytoplasm</location>
    </subcellularLocation>
    <subcellularLocation>
        <location evidence="7">Preautophagosomal structure</location>
    </subcellularLocation>
</comment>
<evidence type="ECO:0000256" key="7">
    <source>
        <dbReference type="RuleBase" id="RU366022"/>
    </source>
</evidence>
<dbReference type="CDD" id="cd01486">
    <property type="entry name" value="Apg7"/>
    <property type="match status" value="1"/>
</dbReference>
<dbReference type="NCBIfam" id="TIGR01381">
    <property type="entry name" value="E1_like_apg7"/>
    <property type="match status" value="1"/>
</dbReference>
<gene>
    <name evidence="11" type="ORF">BJ508DRAFT_370172</name>
</gene>
<protein>
    <recommendedName>
        <fullName evidence="2 7">Ubiquitin-like modifier-activating enzyme ATG7</fullName>
    </recommendedName>
    <alternativeName>
        <fullName evidence="7">Autophagy-related protein 7</fullName>
    </alternativeName>
</protein>
<evidence type="ECO:0000256" key="8">
    <source>
        <dbReference type="SAM" id="MobiDB-lite"/>
    </source>
</evidence>
<dbReference type="InterPro" id="IPR006285">
    <property type="entry name" value="Atg7"/>
</dbReference>
<evidence type="ECO:0000256" key="2">
    <source>
        <dbReference type="ARBA" id="ARBA00017647"/>
    </source>
</evidence>
<evidence type="ECO:0000256" key="1">
    <source>
        <dbReference type="ARBA" id="ARBA00010931"/>
    </source>
</evidence>
<dbReference type="InterPro" id="IPR042522">
    <property type="entry name" value="Atg7_N_1"/>
</dbReference>
<dbReference type="AlphaFoldDB" id="A0A3N4I0L8"/>
<evidence type="ECO:0000313" key="12">
    <source>
        <dbReference type="Proteomes" id="UP000275078"/>
    </source>
</evidence>
<keyword evidence="4 7" id="KW-0653">Protein transport</keyword>